<dbReference type="GO" id="GO:0005634">
    <property type="term" value="C:nucleus"/>
    <property type="evidence" value="ECO:0007669"/>
    <property type="project" value="TreeGrafter"/>
</dbReference>
<feature type="domain" description="MADF" evidence="2">
    <location>
        <begin position="21"/>
        <end position="113"/>
    </location>
</feature>
<feature type="region of interest" description="Disordered" evidence="1">
    <location>
        <begin position="261"/>
        <end position="281"/>
    </location>
</feature>
<dbReference type="EMBL" id="BLXT01007821">
    <property type="protein sequence ID" value="GFO42877.1"/>
    <property type="molecule type" value="Genomic_DNA"/>
</dbReference>
<name>A0AAV4DFT8_9GAST</name>
<dbReference type="PROSITE" id="PS51029">
    <property type="entry name" value="MADF"/>
    <property type="match status" value="1"/>
</dbReference>
<dbReference type="GO" id="GO:0005667">
    <property type="term" value="C:transcription regulator complex"/>
    <property type="evidence" value="ECO:0007669"/>
    <property type="project" value="TreeGrafter"/>
</dbReference>
<feature type="compositionally biased region" description="Low complexity" evidence="1">
    <location>
        <begin position="150"/>
        <end position="165"/>
    </location>
</feature>
<sequence>MASEGSQPLDEIETETDINTRLIYLVKDCPFIYNPQDPKHKDRHLLERTWSTIAANLSLTVEESKTKWHRLRNNFSKALERRGKTPRSRSAATKLQKPWVYESDMDFLRSHLNYHRAASSSLVRQPPAAAVEYLSWSPEPEPAQDTSEQVSEISGPVSRSSSPRSTVERDTGTFNSVAKARKRDSTSELDSAVISFINRASVRNEEPEDPAVGWFKSLLPMYNSLSPIEKLDFQSTVVLELKKLMLAKEQRMVNHIVPSTSTNAQHQHYSASPDTPAMHKI</sequence>
<proteinExistence type="predicted"/>
<reference evidence="3 4" key="1">
    <citation type="journal article" date="2021" name="Elife">
        <title>Chloroplast acquisition without the gene transfer in kleptoplastic sea slugs, Plakobranchus ocellatus.</title>
        <authorList>
            <person name="Maeda T."/>
            <person name="Takahashi S."/>
            <person name="Yoshida T."/>
            <person name="Shimamura S."/>
            <person name="Takaki Y."/>
            <person name="Nagai Y."/>
            <person name="Toyoda A."/>
            <person name="Suzuki Y."/>
            <person name="Arimoto A."/>
            <person name="Ishii H."/>
            <person name="Satoh N."/>
            <person name="Nishiyama T."/>
            <person name="Hasebe M."/>
            <person name="Maruyama T."/>
            <person name="Minagawa J."/>
            <person name="Obokata J."/>
            <person name="Shigenobu S."/>
        </authorList>
    </citation>
    <scope>NUCLEOTIDE SEQUENCE [LARGE SCALE GENOMIC DNA]</scope>
</reference>
<dbReference type="InterPro" id="IPR039353">
    <property type="entry name" value="TF_Adf1"/>
</dbReference>
<feature type="compositionally biased region" description="Polar residues" evidence="1">
    <location>
        <begin position="261"/>
        <end position="273"/>
    </location>
</feature>
<comment type="caution">
    <text evidence="3">The sequence shown here is derived from an EMBL/GenBank/DDBJ whole genome shotgun (WGS) entry which is preliminary data.</text>
</comment>
<dbReference type="GO" id="GO:0006357">
    <property type="term" value="P:regulation of transcription by RNA polymerase II"/>
    <property type="evidence" value="ECO:0007669"/>
    <property type="project" value="TreeGrafter"/>
</dbReference>
<dbReference type="Proteomes" id="UP000735302">
    <property type="component" value="Unassembled WGS sequence"/>
</dbReference>
<dbReference type="PANTHER" id="PTHR12243">
    <property type="entry name" value="MADF DOMAIN TRANSCRIPTION FACTOR"/>
    <property type="match status" value="1"/>
</dbReference>
<evidence type="ECO:0000313" key="4">
    <source>
        <dbReference type="Proteomes" id="UP000735302"/>
    </source>
</evidence>
<keyword evidence="4" id="KW-1185">Reference proteome</keyword>
<dbReference type="InterPro" id="IPR006578">
    <property type="entry name" value="MADF-dom"/>
</dbReference>
<evidence type="ECO:0000313" key="3">
    <source>
        <dbReference type="EMBL" id="GFO42877.1"/>
    </source>
</evidence>
<protein>
    <submittedName>
        <fullName evidence="3">Transcription factor adf-1</fullName>
    </submittedName>
</protein>
<feature type="region of interest" description="Disordered" evidence="1">
    <location>
        <begin position="138"/>
        <end position="182"/>
    </location>
</feature>
<evidence type="ECO:0000259" key="2">
    <source>
        <dbReference type="PROSITE" id="PS51029"/>
    </source>
</evidence>
<evidence type="ECO:0000256" key="1">
    <source>
        <dbReference type="SAM" id="MobiDB-lite"/>
    </source>
</evidence>
<organism evidence="3 4">
    <name type="scientific">Plakobranchus ocellatus</name>
    <dbReference type="NCBI Taxonomy" id="259542"/>
    <lineage>
        <taxon>Eukaryota</taxon>
        <taxon>Metazoa</taxon>
        <taxon>Spiralia</taxon>
        <taxon>Lophotrochozoa</taxon>
        <taxon>Mollusca</taxon>
        <taxon>Gastropoda</taxon>
        <taxon>Heterobranchia</taxon>
        <taxon>Euthyneura</taxon>
        <taxon>Panpulmonata</taxon>
        <taxon>Sacoglossa</taxon>
        <taxon>Placobranchoidea</taxon>
        <taxon>Plakobranchidae</taxon>
        <taxon>Plakobranchus</taxon>
    </lineage>
</organism>
<dbReference type="PANTHER" id="PTHR12243:SF67">
    <property type="entry name" value="COREPRESSOR OF PANGOLIN, ISOFORM A-RELATED"/>
    <property type="match status" value="1"/>
</dbReference>
<accession>A0AAV4DFT8</accession>
<dbReference type="Pfam" id="PF10545">
    <property type="entry name" value="MADF_DNA_bdg"/>
    <property type="match status" value="1"/>
</dbReference>
<gene>
    <name evidence="3" type="ORF">PoB_006938200</name>
</gene>
<dbReference type="AlphaFoldDB" id="A0AAV4DFT8"/>
<dbReference type="SMART" id="SM00595">
    <property type="entry name" value="MADF"/>
    <property type="match status" value="1"/>
</dbReference>